<dbReference type="GO" id="GO:0006508">
    <property type="term" value="P:proteolysis"/>
    <property type="evidence" value="ECO:0007669"/>
    <property type="project" value="UniProtKB-KW"/>
</dbReference>
<dbReference type="Gene3D" id="2.40.70.10">
    <property type="entry name" value="Acid Proteases"/>
    <property type="match status" value="2"/>
</dbReference>
<feature type="signal peptide" evidence="6">
    <location>
        <begin position="1"/>
        <end position="18"/>
    </location>
</feature>
<evidence type="ECO:0000256" key="4">
    <source>
        <dbReference type="ARBA" id="ARBA00022801"/>
    </source>
</evidence>
<sequence length="685" mass="74375">MRKFQLVVSTTLVAVTVAFHSLPLVPHHVQRERRQRRLLEAGEDLDTDNTLIPAVLNNATDKIQVRHRSRVSMNDRNLRAQQVGALYQGYGTHYVDLWCGTTTPQRQTVIVDTGSAVTAFPCSGCRDHCGKDYHIDQVFEESRSASFETLDCSSCMRGRCTVVSGDAKNNNCKIGMSYQEGSSWTAFEARDYCYIGGPHGTPLDVTPSVVDKPAGKDPAKDVDKDGESTADIDPKLAANHAFPLVFGCQTKLTGLFKTQLADGIMGMDNAHESFWHQMSAAGKIDEDIFTLCFARQPTADRKGNEAGAMTLGGVDTRLHTSPLVFASVGVSNAFYGVHIRNVYLRAGGGGDSALSSDPNVQVKRIDISEADLNRGTTIVDSGTTDTYFTRNIATAFHTLWREMTGKAYNNNPVNLSEDQLNALPTILFQLQGLPDLNGKLAKDSSDPITGLVGQLDPEHPYDILLAMPPSHYMEFDNDLKKYVPRFYTDEGRGSVLGANVMMGHNIVFDQVNGRLGIAESQCDYANLVSGLGFDWDPREEYKKGDSPPPPADTEAASSNEAKPNEVTHEDPNKKDEDEEEDKKLAEVSASSSTMEDGGAEAGGFCSGVGCKGGIFVAAIIAVVAVMALRSRRSSSSGGIPARYASELELPVEDDPDDGEFGQYRDEPVGGGEHDGDDEFQDEAIE</sequence>
<keyword evidence="9" id="KW-1185">Reference proteome</keyword>
<keyword evidence="3 6" id="KW-0732">Signal</keyword>
<evidence type="ECO:0000313" key="9">
    <source>
        <dbReference type="Proteomes" id="UP001153069"/>
    </source>
</evidence>
<dbReference type="InterPro" id="IPR001461">
    <property type="entry name" value="Aspartic_peptidase_A1"/>
</dbReference>
<feature type="compositionally biased region" description="Basic and acidic residues" evidence="5">
    <location>
        <begin position="562"/>
        <end position="585"/>
    </location>
</feature>
<organism evidence="8 9">
    <name type="scientific">Seminavis robusta</name>
    <dbReference type="NCBI Taxonomy" id="568900"/>
    <lineage>
        <taxon>Eukaryota</taxon>
        <taxon>Sar</taxon>
        <taxon>Stramenopiles</taxon>
        <taxon>Ochrophyta</taxon>
        <taxon>Bacillariophyta</taxon>
        <taxon>Bacillariophyceae</taxon>
        <taxon>Bacillariophycidae</taxon>
        <taxon>Naviculales</taxon>
        <taxon>Naviculaceae</taxon>
        <taxon>Seminavis</taxon>
    </lineage>
</organism>
<dbReference type="SUPFAM" id="SSF50630">
    <property type="entry name" value="Acid proteases"/>
    <property type="match status" value="1"/>
</dbReference>
<feature type="compositionally biased region" description="Basic and acidic residues" evidence="5">
    <location>
        <begin position="662"/>
        <end position="673"/>
    </location>
</feature>
<dbReference type="InterPro" id="IPR034164">
    <property type="entry name" value="Pepsin-like_dom"/>
</dbReference>
<dbReference type="InterPro" id="IPR021109">
    <property type="entry name" value="Peptidase_aspartic_dom_sf"/>
</dbReference>
<evidence type="ECO:0000256" key="2">
    <source>
        <dbReference type="ARBA" id="ARBA00022670"/>
    </source>
</evidence>
<evidence type="ECO:0000259" key="7">
    <source>
        <dbReference type="PROSITE" id="PS51767"/>
    </source>
</evidence>
<comment type="caution">
    <text evidence="8">The sequence shown here is derived from an EMBL/GenBank/DDBJ whole genome shotgun (WGS) entry which is preliminary data.</text>
</comment>
<comment type="similarity">
    <text evidence="1">Belongs to the peptidase A1 family.</text>
</comment>
<dbReference type="PROSITE" id="PS51767">
    <property type="entry name" value="PEPTIDASE_A1"/>
    <property type="match status" value="1"/>
</dbReference>
<dbReference type="CDD" id="cd05471">
    <property type="entry name" value="pepsin_like"/>
    <property type="match status" value="1"/>
</dbReference>
<feature type="compositionally biased region" description="Basic and acidic residues" evidence="5">
    <location>
        <begin position="213"/>
        <end position="227"/>
    </location>
</feature>
<feature type="region of interest" description="Disordered" evidence="5">
    <location>
        <begin position="538"/>
        <end position="598"/>
    </location>
</feature>
<feature type="region of interest" description="Disordered" evidence="5">
    <location>
        <begin position="205"/>
        <end position="228"/>
    </location>
</feature>
<dbReference type="FunFam" id="2.40.70.10:FF:000225">
    <property type="entry name" value="Predicted protein"/>
    <property type="match status" value="1"/>
</dbReference>
<evidence type="ECO:0000313" key="8">
    <source>
        <dbReference type="EMBL" id="CAB9500285.1"/>
    </source>
</evidence>
<evidence type="ECO:0000256" key="1">
    <source>
        <dbReference type="ARBA" id="ARBA00007447"/>
    </source>
</evidence>
<dbReference type="EMBL" id="CAICTM010000079">
    <property type="protein sequence ID" value="CAB9500285.1"/>
    <property type="molecule type" value="Genomic_DNA"/>
</dbReference>
<dbReference type="GO" id="GO:0004190">
    <property type="term" value="F:aspartic-type endopeptidase activity"/>
    <property type="evidence" value="ECO:0007669"/>
    <property type="project" value="InterPro"/>
</dbReference>
<feature type="compositionally biased region" description="Acidic residues" evidence="5">
    <location>
        <begin position="649"/>
        <end position="659"/>
    </location>
</feature>
<proteinExistence type="inferred from homology"/>
<gene>
    <name evidence="8" type="ORF">SEMRO_80_G043140.1</name>
</gene>
<feature type="domain" description="Peptidase A1" evidence="7">
    <location>
        <begin position="93"/>
        <end position="518"/>
    </location>
</feature>
<feature type="chain" id="PRO_5040297377" evidence="6">
    <location>
        <begin position="19"/>
        <end position="685"/>
    </location>
</feature>
<feature type="compositionally biased region" description="Acidic residues" evidence="5">
    <location>
        <begin position="674"/>
        <end position="685"/>
    </location>
</feature>
<reference evidence="8" key="1">
    <citation type="submission" date="2020-06" db="EMBL/GenBank/DDBJ databases">
        <authorList>
            <consortium name="Plant Systems Biology data submission"/>
        </authorList>
    </citation>
    <scope>NUCLEOTIDE SEQUENCE</scope>
    <source>
        <strain evidence="8">D6</strain>
    </source>
</reference>
<evidence type="ECO:0000256" key="5">
    <source>
        <dbReference type="SAM" id="MobiDB-lite"/>
    </source>
</evidence>
<evidence type="ECO:0000256" key="3">
    <source>
        <dbReference type="ARBA" id="ARBA00022729"/>
    </source>
</evidence>
<dbReference type="Proteomes" id="UP001153069">
    <property type="component" value="Unassembled WGS sequence"/>
</dbReference>
<name>A0A9N8DGU4_9STRA</name>
<dbReference type="PANTHER" id="PTHR13683">
    <property type="entry name" value="ASPARTYL PROTEASES"/>
    <property type="match status" value="1"/>
</dbReference>
<dbReference type="OrthoDB" id="2747330at2759"/>
<protein>
    <submittedName>
        <fullName evidence="8">Aspartic</fullName>
    </submittedName>
</protein>
<evidence type="ECO:0000256" key="6">
    <source>
        <dbReference type="SAM" id="SignalP"/>
    </source>
</evidence>
<dbReference type="Pfam" id="PF00026">
    <property type="entry name" value="Asp"/>
    <property type="match status" value="1"/>
</dbReference>
<dbReference type="InterPro" id="IPR033121">
    <property type="entry name" value="PEPTIDASE_A1"/>
</dbReference>
<accession>A0A9N8DGU4</accession>
<keyword evidence="4" id="KW-0378">Hydrolase</keyword>
<feature type="region of interest" description="Disordered" evidence="5">
    <location>
        <begin position="631"/>
        <end position="685"/>
    </location>
</feature>
<dbReference type="AlphaFoldDB" id="A0A9N8DGU4"/>
<dbReference type="PANTHER" id="PTHR13683:SF375">
    <property type="entry name" value="PEPTIDASE A1 DOMAIN-CONTAINING PROTEIN"/>
    <property type="match status" value="1"/>
</dbReference>
<keyword evidence="2" id="KW-0645">Protease</keyword>